<evidence type="ECO:0000256" key="2">
    <source>
        <dbReference type="ARBA" id="ARBA00008558"/>
    </source>
</evidence>
<dbReference type="EC" id="5.1.3.11" evidence="4"/>
<keyword evidence="6" id="KW-1185">Reference proteome</keyword>
<dbReference type="Pfam" id="PF07221">
    <property type="entry name" value="GlcNAc_2-epim"/>
    <property type="match status" value="1"/>
</dbReference>
<dbReference type="InterPro" id="IPR028584">
    <property type="entry name" value="Cellobiose_2_epim"/>
</dbReference>
<dbReference type="InterPro" id="IPR012341">
    <property type="entry name" value="6hp_glycosidase-like_sf"/>
</dbReference>
<gene>
    <name evidence="5" type="ORF">SAMN06295960_2606</name>
</gene>
<protein>
    <recommendedName>
        <fullName evidence="4">Cellobiose 2-epimerase</fullName>
        <shortName evidence="4">CE</shortName>
        <ecNumber evidence="4">5.1.3.11</ecNumber>
    </recommendedName>
</protein>
<comment type="function">
    <text evidence="4">Catalyzes the reversible epimerization of cellobiose to 4-O-beta-D-glucopyranosyl-D-mannose (Glc-Man).</text>
</comment>
<name>A0A1X7KRZ5_9BACL</name>
<sequence>MKQWALEVGQELTEHILPYWSRLQDTVHGGYYGAVDVSLNVHQDASKGGIAACRILWTFSAAYRVLGEAGYQEHADHAYHFLRDHVLDPHYGGLYWMVDAAGRPLDTRKHIYAQAFGVYALSEYYRATGTEEALRLACSLFELIEDKGYDAHLAAYKEEFNEAWLEQPNVLLSEHGLLADITMNTHIHVLEAYTNLYAASQEERVKQAIVRLLDQLHDRIYDHRTGFLGVFFDKAWQPLLDLRSFGHDIEASWLIDRAMKTIGAEKPEHVQMVIDIAYNIADHALQADGSLMNEQRGSLIDTTRIWWVQAEAMVGFYNAYERTKDPRFLTILEGLWSYTKRHLIDAREGGEWFWAVDDLGQPTKQGISGPWKCPYHNGRFCLEIMERVAQS</sequence>
<dbReference type="Gene3D" id="1.50.10.10">
    <property type="match status" value="1"/>
</dbReference>
<comment type="similarity">
    <text evidence="4">Belongs to the cellobiose 2-epimerase family.</text>
</comment>
<dbReference type="EMBL" id="FXAZ01000003">
    <property type="protein sequence ID" value="SMG43921.1"/>
    <property type="molecule type" value="Genomic_DNA"/>
</dbReference>
<reference evidence="5 6" key="1">
    <citation type="submission" date="2017-04" db="EMBL/GenBank/DDBJ databases">
        <authorList>
            <person name="Afonso C.L."/>
            <person name="Miller P.J."/>
            <person name="Scott M.A."/>
            <person name="Spackman E."/>
            <person name="Goraichik I."/>
            <person name="Dimitrov K.M."/>
            <person name="Suarez D.L."/>
            <person name="Swayne D.E."/>
        </authorList>
    </citation>
    <scope>NUCLEOTIDE SEQUENCE [LARGE SCALE GENOMIC DNA]</scope>
    <source>
        <strain evidence="5 6">11</strain>
    </source>
</reference>
<comment type="similarity">
    <text evidence="2">Belongs to the N-acylglucosamine 2-epimerase family.</text>
</comment>
<evidence type="ECO:0000313" key="6">
    <source>
        <dbReference type="Proteomes" id="UP000193834"/>
    </source>
</evidence>
<evidence type="ECO:0000256" key="3">
    <source>
        <dbReference type="ARBA" id="ARBA00023235"/>
    </source>
</evidence>
<organism evidence="5 6">
    <name type="scientific">Paenibacillus aquistagni</name>
    <dbReference type="NCBI Taxonomy" id="1852522"/>
    <lineage>
        <taxon>Bacteria</taxon>
        <taxon>Bacillati</taxon>
        <taxon>Bacillota</taxon>
        <taxon>Bacilli</taxon>
        <taxon>Bacillales</taxon>
        <taxon>Paenibacillaceae</taxon>
        <taxon>Paenibacillus</taxon>
    </lineage>
</organism>
<evidence type="ECO:0000313" key="5">
    <source>
        <dbReference type="EMBL" id="SMG43921.1"/>
    </source>
</evidence>
<dbReference type="AlphaFoldDB" id="A0A1X7KRZ5"/>
<dbReference type="GO" id="GO:0047736">
    <property type="term" value="F:cellobiose epimerase activity"/>
    <property type="evidence" value="ECO:0007669"/>
    <property type="project" value="UniProtKB-UniRule"/>
</dbReference>
<dbReference type="Proteomes" id="UP000193834">
    <property type="component" value="Unassembled WGS sequence"/>
</dbReference>
<dbReference type="PANTHER" id="PTHR15108">
    <property type="entry name" value="N-ACYLGLUCOSAMINE-2-EPIMERASE"/>
    <property type="match status" value="1"/>
</dbReference>
<keyword evidence="3 4" id="KW-0413">Isomerase</keyword>
<evidence type="ECO:0000256" key="4">
    <source>
        <dbReference type="HAMAP-Rule" id="MF_00929"/>
    </source>
</evidence>
<accession>A0A1X7KRZ5</accession>
<evidence type="ECO:0000256" key="1">
    <source>
        <dbReference type="ARBA" id="ARBA00001470"/>
    </source>
</evidence>
<dbReference type="InterPro" id="IPR008928">
    <property type="entry name" value="6-hairpin_glycosidase_sf"/>
</dbReference>
<dbReference type="SUPFAM" id="SSF48208">
    <property type="entry name" value="Six-hairpin glycosidases"/>
    <property type="match status" value="1"/>
</dbReference>
<proteinExistence type="inferred from homology"/>
<dbReference type="HAMAP" id="MF_00929">
    <property type="entry name" value="Cellobiose_2_epim"/>
    <property type="match status" value="1"/>
</dbReference>
<comment type="catalytic activity">
    <reaction evidence="1 4">
        <text>D-cellobiose = beta-D-glucosyl-(1-&gt;4)-D-mannopyranose</text>
        <dbReference type="Rhea" id="RHEA:23384"/>
        <dbReference type="ChEBI" id="CHEBI:17057"/>
        <dbReference type="ChEBI" id="CHEBI:47931"/>
        <dbReference type="EC" id="5.1.3.11"/>
    </reaction>
</comment>
<dbReference type="GO" id="GO:0005975">
    <property type="term" value="P:carbohydrate metabolic process"/>
    <property type="evidence" value="ECO:0007669"/>
    <property type="project" value="InterPro"/>
</dbReference>
<dbReference type="STRING" id="1852522.SAMN06295960_2606"/>
<dbReference type="InterPro" id="IPR010819">
    <property type="entry name" value="AGE/CE"/>
</dbReference>
<dbReference type="RefSeq" id="WP_085494785.1">
    <property type="nucleotide sequence ID" value="NZ_FXAZ01000003.1"/>
</dbReference>
<dbReference type="OrthoDB" id="5141876at2"/>